<name>A0A2I1F4B5_9GLOM</name>
<feature type="compositionally biased region" description="Low complexity" evidence="1">
    <location>
        <begin position="242"/>
        <end position="258"/>
    </location>
</feature>
<sequence length="271" mass="31109">MKAVTWKGVEKEVVGNEKKWWKNGTEGVLSLGRRGGRFLTGGFRSTVGRFDDDEYSEESDEWEIVDFDTSDDDESVSEEEGNEGDPAMLLRRRITNERLKRAGHSAHDNYSKKEEKGNSVNNDMTSIKDQECDIQDENLSRTFNNSKNKTFVQEPESYEMDDDYYIDDDDLNIPGSFPTAFKWTPQQSTTDDKSDRVRRVRSVLLRRPSRSGFFGGSGEFWVTNTRKVRTISNSKDKDITRSSNKSSSITNKSTNKSSKSQKRTWVRRSSI</sequence>
<feature type="compositionally biased region" description="Basic residues" evidence="1">
    <location>
        <begin position="259"/>
        <end position="271"/>
    </location>
</feature>
<reference evidence="2 3" key="1">
    <citation type="submission" date="2016-04" db="EMBL/GenBank/DDBJ databases">
        <title>Genome analyses suggest a sexual origin of heterokaryosis in a supposedly ancient asexual fungus.</title>
        <authorList>
            <person name="Ropars J."/>
            <person name="Sedzielewska K."/>
            <person name="Noel J."/>
            <person name="Charron P."/>
            <person name="Farinelli L."/>
            <person name="Marton T."/>
            <person name="Kruger M."/>
            <person name="Pelin A."/>
            <person name="Brachmann A."/>
            <person name="Corradi N."/>
        </authorList>
    </citation>
    <scope>NUCLEOTIDE SEQUENCE [LARGE SCALE GENOMIC DNA]</scope>
    <source>
        <strain evidence="2 3">C2</strain>
    </source>
</reference>
<feature type="compositionally biased region" description="Basic and acidic residues" evidence="1">
    <location>
        <begin position="94"/>
        <end position="117"/>
    </location>
</feature>
<evidence type="ECO:0000313" key="3">
    <source>
        <dbReference type="Proteomes" id="UP000233469"/>
    </source>
</evidence>
<accession>A0A2I1F4B5</accession>
<dbReference type="OrthoDB" id="2418712at2759"/>
<gene>
    <name evidence="2" type="ORF">RhiirC2_742590</name>
</gene>
<proteinExistence type="predicted"/>
<feature type="compositionally biased region" description="Acidic residues" evidence="1">
    <location>
        <begin position="51"/>
        <end position="83"/>
    </location>
</feature>
<dbReference type="VEuPathDB" id="FungiDB:FUN_019497"/>
<dbReference type="Proteomes" id="UP000233469">
    <property type="component" value="Unassembled WGS sequence"/>
</dbReference>
<protein>
    <submittedName>
        <fullName evidence="2">Uncharacterized protein</fullName>
    </submittedName>
</protein>
<dbReference type="AlphaFoldDB" id="A0A2I1F4B5"/>
<organism evidence="2 3">
    <name type="scientific">Rhizophagus irregularis</name>
    <dbReference type="NCBI Taxonomy" id="588596"/>
    <lineage>
        <taxon>Eukaryota</taxon>
        <taxon>Fungi</taxon>
        <taxon>Fungi incertae sedis</taxon>
        <taxon>Mucoromycota</taxon>
        <taxon>Glomeromycotina</taxon>
        <taxon>Glomeromycetes</taxon>
        <taxon>Glomerales</taxon>
        <taxon>Glomeraceae</taxon>
        <taxon>Rhizophagus</taxon>
    </lineage>
</organism>
<dbReference type="VEuPathDB" id="FungiDB:RhiirFUN_020941"/>
<feature type="region of interest" description="Disordered" evidence="1">
    <location>
        <begin position="232"/>
        <end position="271"/>
    </location>
</feature>
<feature type="region of interest" description="Disordered" evidence="1">
    <location>
        <begin position="177"/>
        <end position="196"/>
    </location>
</feature>
<evidence type="ECO:0000256" key="1">
    <source>
        <dbReference type="SAM" id="MobiDB-lite"/>
    </source>
</evidence>
<feature type="region of interest" description="Disordered" evidence="1">
    <location>
        <begin position="50"/>
        <end position="124"/>
    </location>
</feature>
<evidence type="ECO:0000313" key="2">
    <source>
        <dbReference type="EMBL" id="PKK72493.1"/>
    </source>
</evidence>
<dbReference type="EMBL" id="LLXL01000438">
    <property type="protein sequence ID" value="PKK72493.1"/>
    <property type="molecule type" value="Genomic_DNA"/>
</dbReference>
<comment type="caution">
    <text evidence="2">The sequence shown here is derived from an EMBL/GenBank/DDBJ whole genome shotgun (WGS) entry which is preliminary data.</text>
</comment>
<reference evidence="2 3" key="2">
    <citation type="submission" date="2017-10" db="EMBL/GenBank/DDBJ databases">
        <title>Extensive intraspecific genome diversity in a model arbuscular mycorrhizal fungus.</title>
        <authorList>
            <person name="Chen E.C.H."/>
            <person name="Morin E."/>
            <person name="Baudet D."/>
            <person name="Noel J."/>
            <person name="Ndikumana S."/>
            <person name="Charron P."/>
            <person name="St-Onge C."/>
            <person name="Giorgi J."/>
            <person name="Grigoriev I.V."/>
            <person name="Roux C."/>
            <person name="Martin F.M."/>
            <person name="Corradi N."/>
        </authorList>
    </citation>
    <scope>NUCLEOTIDE SEQUENCE [LARGE SCALE GENOMIC DNA]</scope>
    <source>
        <strain evidence="2 3">C2</strain>
    </source>
</reference>